<comment type="subcellular location">
    <subcellularLocation>
        <location evidence="1">Endoplasmic reticulum</location>
    </subcellularLocation>
</comment>
<dbReference type="InterPro" id="IPR051019">
    <property type="entry name" value="VLCFA-Steroid_DH"/>
</dbReference>
<sequence length="329" mass="37295">MEQMGEVVCENSHQFHWPGYNFFAILGIIVTSLISLRLLRAIWNLWRLYIWPNLRPAQDYVKLYGKWAVITGGSDGIGKGYALELAKRGMNICVLSNFENNIVSEIRSVYTVDVKWIDVDFSTTEVYERIEKEISQIDDIGILVNNVGMVQSKWQPLADQDRRFMEKIINVNMATVVMMTEIVLKSMLRQNRGLIVCMGSMASRVPTPYATLYASSKAFIENFSVCLASELSETKIVVKCIEPCFVRTQLLKDMTKFTDFLKSYWSWTFPDGLSFAATATSTFGVIGTPVVYAGYVAHEILTLIVPHSIGKETLANISTKFLRWLTSEV</sequence>
<keyword evidence="7" id="KW-1185">Reference proteome</keyword>
<dbReference type="Gene3D" id="3.40.50.720">
    <property type="entry name" value="NAD(P)-binding Rossmann-like Domain"/>
    <property type="match status" value="1"/>
</dbReference>
<dbReference type="Proteomes" id="UP001307889">
    <property type="component" value="Chromosome 10"/>
</dbReference>
<dbReference type="Pfam" id="PF00106">
    <property type="entry name" value="adh_short"/>
    <property type="match status" value="1"/>
</dbReference>
<dbReference type="PROSITE" id="PS00061">
    <property type="entry name" value="ADH_SHORT"/>
    <property type="match status" value="1"/>
</dbReference>
<dbReference type="SUPFAM" id="SSF51735">
    <property type="entry name" value="NAD(P)-binding Rossmann-fold domains"/>
    <property type="match status" value="1"/>
</dbReference>
<evidence type="ECO:0000313" key="7">
    <source>
        <dbReference type="Proteomes" id="UP001307889"/>
    </source>
</evidence>
<evidence type="ECO:0000256" key="4">
    <source>
        <dbReference type="RuleBase" id="RU000363"/>
    </source>
</evidence>
<keyword evidence="5" id="KW-0812">Transmembrane</keyword>
<dbReference type="InterPro" id="IPR020904">
    <property type="entry name" value="Sc_DH/Rdtase_CS"/>
</dbReference>
<dbReference type="InterPro" id="IPR036291">
    <property type="entry name" value="NAD(P)-bd_dom_sf"/>
</dbReference>
<keyword evidence="3" id="KW-0560">Oxidoreductase</keyword>
<protein>
    <submittedName>
        <fullName evidence="6">Hydroxysteroid dehydrogenase like 1</fullName>
    </submittedName>
</protein>
<evidence type="ECO:0000256" key="5">
    <source>
        <dbReference type="SAM" id="Phobius"/>
    </source>
</evidence>
<name>A0ABN7B4B8_9HEMI</name>
<keyword evidence="5" id="KW-1133">Transmembrane helix</keyword>
<dbReference type="CDD" id="cd05356">
    <property type="entry name" value="17beta-HSD1_like_SDR_c"/>
    <property type="match status" value="1"/>
</dbReference>
<evidence type="ECO:0000256" key="1">
    <source>
        <dbReference type="ARBA" id="ARBA00004240"/>
    </source>
</evidence>
<comment type="similarity">
    <text evidence="2 4">Belongs to the short-chain dehydrogenases/reductases (SDR) family.</text>
</comment>
<dbReference type="PANTHER" id="PTHR43899">
    <property type="entry name" value="RH59310P"/>
    <property type="match status" value="1"/>
</dbReference>
<reference evidence="6 7" key="1">
    <citation type="submission" date="2023-09" db="EMBL/GenBank/DDBJ databases">
        <title>Nesidiocoris tenuis whole genome shotgun sequence.</title>
        <authorList>
            <person name="Shibata T."/>
            <person name="Shimoda M."/>
            <person name="Kobayashi T."/>
            <person name="Uehara T."/>
        </authorList>
    </citation>
    <scope>NUCLEOTIDE SEQUENCE [LARGE SCALE GENOMIC DNA]</scope>
    <source>
        <strain evidence="6 7">Japan</strain>
    </source>
</reference>
<evidence type="ECO:0000256" key="2">
    <source>
        <dbReference type="ARBA" id="ARBA00006484"/>
    </source>
</evidence>
<feature type="transmembrane region" description="Helical" evidence="5">
    <location>
        <begin position="20"/>
        <end position="39"/>
    </location>
</feature>
<dbReference type="InterPro" id="IPR002347">
    <property type="entry name" value="SDR_fam"/>
</dbReference>
<dbReference type="EMBL" id="AP028918">
    <property type="protein sequence ID" value="BES99266.1"/>
    <property type="molecule type" value="Genomic_DNA"/>
</dbReference>
<evidence type="ECO:0000256" key="3">
    <source>
        <dbReference type="ARBA" id="ARBA00023002"/>
    </source>
</evidence>
<dbReference type="PRINTS" id="PR00080">
    <property type="entry name" value="SDRFAMILY"/>
</dbReference>
<keyword evidence="5" id="KW-0472">Membrane</keyword>
<proteinExistence type="inferred from homology"/>
<organism evidence="6 7">
    <name type="scientific">Nesidiocoris tenuis</name>
    <dbReference type="NCBI Taxonomy" id="355587"/>
    <lineage>
        <taxon>Eukaryota</taxon>
        <taxon>Metazoa</taxon>
        <taxon>Ecdysozoa</taxon>
        <taxon>Arthropoda</taxon>
        <taxon>Hexapoda</taxon>
        <taxon>Insecta</taxon>
        <taxon>Pterygota</taxon>
        <taxon>Neoptera</taxon>
        <taxon>Paraneoptera</taxon>
        <taxon>Hemiptera</taxon>
        <taxon>Heteroptera</taxon>
        <taxon>Panheteroptera</taxon>
        <taxon>Cimicomorpha</taxon>
        <taxon>Miridae</taxon>
        <taxon>Dicyphina</taxon>
        <taxon>Nesidiocoris</taxon>
    </lineage>
</organism>
<gene>
    <name evidence="6" type="ORF">NTJ_12084</name>
</gene>
<accession>A0ABN7B4B8</accession>
<dbReference type="PANTHER" id="PTHR43899:SF13">
    <property type="entry name" value="RH59310P"/>
    <property type="match status" value="1"/>
</dbReference>
<dbReference type="PIRSF" id="PIRSF000126">
    <property type="entry name" value="11-beta-HSD1"/>
    <property type="match status" value="1"/>
</dbReference>
<evidence type="ECO:0000313" key="6">
    <source>
        <dbReference type="EMBL" id="BES99266.1"/>
    </source>
</evidence>
<dbReference type="PRINTS" id="PR00081">
    <property type="entry name" value="GDHRDH"/>
</dbReference>